<gene>
    <name evidence="1" type="ORF">LOK49_LG10G01833</name>
</gene>
<keyword evidence="2" id="KW-1185">Reference proteome</keyword>
<dbReference type="Proteomes" id="UP001060215">
    <property type="component" value="Chromosome 10"/>
</dbReference>
<sequence length="121" mass="13885">MNSSSSNPQSMANSTPTDSSGKKVRKLYTITKSRESWTEEEHDKFIEVRTIFISSLPEDVKERELQNLLRWLPSYEALQVNFKGEHRMSFALFTTPLFPIAAKDALQEMVFDAESKSVLHT</sequence>
<protein>
    <submittedName>
        <fullName evidence="1">Protein REVEILLE 8</fullName>
    </submittedName>
</protein>
<dbReference type="EMBL" id="CM045767">
    <property type="protein sequence ID" value="KAI7996655.1"/>
    <property type="molecule type" value="Genomic_DNA"/>
</dbReference>
<organism evidence="1 2">
    <name type="scientific">Camellia lanceoleosa</name>
    <dbReference type="NCBI Taxonomy" id="1840588"/>
    <lineage>
        <taxon>Eukaryota</taxon>
        <taxon>Viridiplantae</taxon>
        <taxon>Streptophyta</taxon>
        <taxon>Embryophyta</taxon>
        <taxon>Tracheophyta</taxon>
        <taxon>Spermatophyta</taxon>
        <taxon>Magnoliopsida</taxon>
        <taxon>eudicotyledons</taxon>
        <taxon>Gunneridae</taxon>
        <taxon>Pentapetalae</taxon>
        <taxon>asterids</taxon>
        <taxon>Ericales</taxon>
        <taxon>Theaceae</taxon>
        <taxon>Camellia</taxon>
    </lineage>
</organism>
<comment type="caution">
    <text evidence="1">The sequence shown here is derived from an EMBL/GenBank/DDBJ whole genome shotgun (WGS) entry which is preliminary data.</text>
</comment>
<name>A0ACC0G8Z6_9ERIC</name>
<reference evidence="1 2" key="1">
    <citation type="journal article" date="2022" name="Plant J.">
        <title>Chromosome-level genome of Camellia lanceoleosa provides a valuable resource for understanding genome evolution and self-incompatibility.</title>
        <authorList>
            <person name="Gong W."/>
            <person name="Xiao S."/>
            <person name="Wang L."/>
            <person name="Liao Z."/>
            <person name="Chang Y."/>
            <person name="Mo W."/>
            <person name="Hu G."/>
            <person name="Li W."/>
            <person name="Zhao G."/>
            <person name="Zhu H."/>
            <person name="Hu X."/>
            <person name="Ji K."/>
            <person name="Xiang X."/>
            <person name="Song Q."/>
            <person name="Yuan D."/>
            <person name="Jin S."/>
            <person name="Zhang L."/>
        </authorList>
    </citation>
    <scope>NUCLEOTIDE SEQUENCE [LARGE SCALE GENOMIC DNA]</scope>
    <source>
        <strain evidence="1">SQ_2022a</strain>
    </source>
</reference>
<proteinExistence type="predicted"/>
<evidence type="ECO:0000313" key="2">
    <source>
        <dbReference type="Proteomes" id="UP001060215"/>
    </source>
</evidence>
<evidence type="ECO:0000313" key="1">
    <source>
        <dbReference type="EMBL" id="KAI7996655.1"/>
    </source>
</evidence>
<accession>A0ACC0G8Z6</accession>